<evidence type="ECO:0000256" key="1">
    <source>
        <dbReference type="ARBA" id="ARBA00004167"/>
    </source>
</evidence>
<keyword evidence="3" id="KW-0812">Transmembrane</keyword>
<evidence type="ECO:0000313" key="6">
    <source>
        <dbReference type="EMBL" id="QDU85758.1"/>
    </source>
</evidence>
<dbReference type="RefSeq" id="WP_145189718.1">
    <property type="nucleotide sequence ID" value="NZ_CP036290.1"/>
</dbReference>
<dbReference type="PANTHER" id="PTHR34478:SF1">
    <property type="entry name" value="PROTEIN LEMA"/>
    <property type="match status" value="1"/>
</dbReference>
<keyword evidence="4" id="KW-1133">Transmembrane helix</keyword>
<dbReference type="InterPro" id="IPR023353">
    <property type="entry name" value="LemA-like_dom_sf"/>
</dbReference>
<dbReference type="InterPro" id="IPR007156">
    <property type="entry name" value="MamQ_LemA"/>
</dbReference>
<accession>A0A518D2Q8</accession>
<sequence length="197" mass="21562">MLYVVLGLLIGLPLIAALWGVGVYNRLVTLKNRFENAFAQIDVQLRRRYDLIPNLVETAKGYMSHERETLEAVIGARNQAQTAEKRAAANPGDAGAMQGLLAAEGALTGAMGRLFAVMEAYPDLKANQNMLALQEELTSTENKVAFARQAYNDSVMTYNTAREVFPASVVAGMFNFAEAQLFEIVDPSVREAPKVSF</sequence>
<protein>
    <submittedName>
        <fullName evidence="6">LemA family protein</fullName>
    </submittedName>
</protein>
<dbReference type="Gene3D" id="1.20.1440.20">
    <property type="entry name" value="LemA-like domain"/>
    <property type="match status" value="1"/>
</dbReference>
<proteinExistence type="inferred from homology"/>
<comment type="similarity">
    <text evidence="2">Belongs to the LemA family.</text>
</comment>
<keyword evidence="5" id="KW-0472">Membrane</keyword>
<dbReference type="SUPFAM" id="SSF140478">
    <property type="entry name" value="LemA-like"/>
    <property type="match status" value="1"/>
</dbReference>
<dbReference type="OrthoDB" id="9804152at2"/>
<evidence type="ECO:0000256" key="3">
    <source>
        <dbReference type="ARBA" id="ARBA00022692"/>
    </source>
</evidence>
<name>A0A518D2Q8_9BACT</name>
<comment type="subcellular location">
    <subcellularLocation>
        <location evidence="1">Membrane</location>
        <topology evidence="1">Single-pass membrane protein</topology>
    </subcellularLocation>
</comment>
<dbReference type="Pfam" id="PF04011">
    <property type="entry name" value="LemA"/>
    <property type="match status" value="1"/>
</dbReference>
<keyword evidence="7" id="KW-1185">Reference proteome</keyword>
<evidence type="ECO:0000313" key="7">
    <source>
        <dbReference type="Proteomes" id="UP000319342"/>
    </source>
</evidence>
<evidence type="ECO:0000256" key="5">
    <source>
        <dbReference type="ARBA" id="ARBA00023136"/>
    </source>
</evidence>
<gene>
    <name evidence="6" type="ORF">Pla163_28950</name>
</gene>
<reference evidence="6 7" key="1">
    <citation type="submission" date="2019-02" db="EMBL/GenBank/DDBJ databases">
        <title>Deep-cultivation of Planctomycetes and their phenomic and genomic characterization uncovers novel biology.</title>
        <authorList>
            <person name="Wiegand S."/>
            <person name="Jogler M."/>
            <person name="Boedeker C."/>
            <person name="Pinto D."/>
            <person name="Vollmers J."/>
            <person name="Rivas-Marin E."/>
            <person name="Kohn T."/>
            <person name="Peeters S.H."/>
            <person name="Heuer A."/>
            <person name="Rast P."/>
            <person name="Oberbeckmann S."/>
            <person name="Bunk B."/>
            <person name="Jeske O."/>
            <person name="Meyerdierks A."/>
            <person name="Storesund J.E."/>
            <person name="Kallscheuer N."/>
            <person name="Luecker S."/>
            <person name="Lage O.M."/>
            <person name="Pohl T."/>
            <person name="Merkel B.J."/>
            <person name="Hornburger P."/>
            <person name="Mueller R.-W."/>
            <person name="Bruemmer F."/>
            <person name="Labrenz M."/>
            <person name="Spormann A.M."/>
            <person name="Op den Camp H."/>
            <person name="Overmann J."/>
            <person name="Amann R."/>
            <person name="Jetten M.S.M."/>
            <person name="Mascher T."/>
            <person name="Medema M.H."/>
            <person name="Devos D.P."/>
            <person name="Kaster A.-K."/>
            <person name="Ovreas L."/>
            <person name="Rohde M."/>
            <person name="Galperin M.Y."/>
            <person name="Jogler C."/>
        </authorList>
    </citation>
    <scope>NUCLEOTIDE SEQUENCE [LARGE SCALE GENOMIC DNA]</scope>
    <source>
        <strain evidence="6 7">Pla163</strain>
    </source>
</reference>
<dbReference type="PANTHER" id="PTHR34478">
    <property type="entry name" value="PROTEIN LEMA"/>
    <property type="match status" value="1"/>
</dbReference>
<organism evidence="6 7">
    <name type="scientific">Rohdeia mirabilis</name>
    <dbReference type="NCBI Taxonomy" id="2528008"/>
    <lineage>
        <taxon>Bacteria</taxon>
        <taxon>Pseudomonadati</taxon>
        <taxon>Planctomycetota</taxon>
        <taxon>Planctomycetia</taxon>
        <taxon>Planctomycetia incertae sedis</taxon>
        <taxon>Rohdeia</taxon>
    </lineage>
</organism>
<evidence type="ECO:0000256" key="4">
    <source>
        <dbReference type="ARBA" id="ARBA00022989"/>
    </source>
</evidence>
<dbReference type="Proteomes" id="UP000319342">
    <property type="component" value="Chromosome"/>
</dbReference>
<dbReference type="AlphaFoldDB" id="A0A518D2Q8"/>
<dbReference type="GO" id="GO:0016020">
    <property type="term" value="C:membrane"/>
    <property type="evidence" value="ECO:0007669"/>
    <property type="project" value="UniProtKB-SubCell"/>
</dbReference>
<evidence type="ECO:0000256" key="2">
    <source>
        <dbReference type="ARBA" id="ARBA00008854"/>
    </source>
</evidence>
<dbReference type="EMBL" id="CP036290">
    <property type="protein sequence ID" value="QDU85758.1"/>
    <property type="molecule type" value="Genomic_DNA"/>
</dbReference>